<dbReference type="InterPro" id="IPR011042">
    <property type="entry name" value="6-blade_b-propeller_TolB-like"/>
</dbReference>
<name>A0A921E4N0_9HYPH</name>
<proteinExistence type="predicted"/>
<evidence type="ECO:0000256" key="1">
    <source>
        <dbReference type="ARBA" id="ARBA00022801"/>
    </source>
</evidence>
<dbReference type="PANTHER" id="PTHR42776:SF27">
    <property type="entry name" value="DIPEPTIDYL PEPTIDASE FAMILY MEMBER 6"/>
    <property type="match status" value="1"/>
</dbReference>
<dbReference type="SUPFAM" id="SSF82171">
    <property type="entry name" value="DPP6 N-terminal domain-like"/>
    <property type="match status" value="1"/>
</dbReference>
<evidence type="ECO:0000313" key="3">
    <source>
        <dbReference type="EMBL" id="HJE25353.1"/>
    </source>
</evidence>
<sequence length="626" mass="68674">MVDLIPREHLFGNPTRYGHQISPDGRRLGWVAPFEGVLNVWSAPIDDLEAAIPVTTDTRRGIDAYAFAYDGRHLLYVQDADGDENHHLYAVDLTTNERRDLTPIPGIAAAIVGLSRIVRDRILVAINDRDPRFHDLHTIDLTTGERQLVAENPGFAGFLIDDHYAVRFAIRNHPDGSSELLAREGDGWTSWLTFPPEDARVSGADNLDAAGTALFCRDSRGRDTAALTRIDLATGETRILAAHDEADIGAVLLDAETHEPVAYSVTHARKSWHVLDPRFADDFAFLETQGLGDWFPASRDEADTHWIVVARADTRIGEAAIYDRRAKTLRSLGSARPELDGTPLAPMSPTIIRSRDGLDLVSYLTRPLDAREPGPLVLLVHGGPWARDSFGFDGIHQWLANRGYSALSVNFRSSTGFGKAFLNAGDGEWGRRMDDDLSDAVAWAVSQGVADPARIAIMGGSYGGYATLMALARNPDAYACGIDLVGPANLETLVRTIPPYWEAMRAQLHRAIGDPDTEEGMALIRERSPVYFAERIRAPLLIVQGANDPRVKQAESDQMVAAMEKGGIPVTYLLFPDEGHGLVRPANRLAFFARAEVFLSHHLGGRCEPMREAESAGTSMQVVREG</sequence>
<dbReference type="InterPro" id="IPR001375">
    <property type="entry name" value="Peptidase_S9_cat"/>
</dbReference>
<dbReference type="Proteomes" id="UP000742631">
    <property type="component" value="Unassembled WGS sequence"/>
</dbReference>
<dbReference type="Pfam" id="PF00326">
    <property type="entry name" value="Peptidase_S9"/>
    <property type="match status" value="1"/>
</dbReference>
<dbReference type="GO" id="GO:0004252">
    <property type="term" value="F:serine-type endopeptidase activity"/>
    <property type="evidence" value="ECO:0007669"/>
    <property type="project" value="TreeGrafter"/>
</dbReference>
<evidence type="ECO:0000313" key="4">
    <source>
        <dbReference type="Proteomes" id="UP000742631"/>
    </source>
</evidence>
<accession>A0A921E4N0</accession>
<organism evidence="3 4">
    <name type="scientific">Methylorubrum populi</name>
    <dbReference type="NCBI Taxonomy" id="223967"/>
    <lineage>
        <taxon>Bacteria</taxon>
        <taxon>Pseudomonadati</taxon>
        <taxon>Pseudomonadota</taxon>
        <taxon>Alphaproteobacteria</taxon>
        <taxon>Hyphomicrobiales</taxon>
        <taxon>Methylobacteriaceae</taxon>
        <taxon>Methylorubrum</taxon>
    </lineage>
</organism>
<reference evidence="3" key="1">
    <citation type="journal article" date="2021" name="PeerJ">
        <title>Extensive microbial diversity within the chicken gut microbiome revealed by metagenomics and culture.</title>
        <authorList>
            <person name="Gilroy R."/>
            <person name="Ravi A."/>
            <person name="Getino M."/>
            <person name="Pursley I."/>
            <person name="Horton D.L."/>
            <person name="Alikhan N.F."/>
            <person name="Baker D."/>
            <person name="Gharbi K."/>
            <person name="Hall N."/>
            <person name="Watson M."/>
            <person name="Adriaenssens E.M."/>
            <person name="Foster-Nyarko E."/>
            <person name="Jarju S."/>
            <person name="Secka A."/>
            <person name="Antonio M."/>
            <person name="Oren A."/>
            <person name="Chaudhuri R.R."/>
            <person name="La Ragione R."/>
            <person name="Hildebrand F."/>
            <person name="Pallen M.J."/>
        </authorList>
    </citation>
    <scope>NUCLEOTIDE SEQUENCE</scope>
    <source>
        <strain evidence="3">316</strain>
    </source>
</reference>
<dbReference type="Gene3D" id="2.120.10.30">
    <property type="entry name" value="TolB, C-terminal domain"/>
    <property type="match status" value="1"/>
</dbReference>
<dbReference type="EMBL" id="DYYG01000049">
    <property type="protein sequence ID" value="HJE25353.1"/>
    <property type="molecule type" value="Genomic_DNA"/>
</dbReference>
<feature type="domain" description="Peptidase S9 prolyl oligopeptidase catalytic" evidence="2">
    <location>
        <begin position="392"/>
        <end position="605"/>
    </location>
</feature>
<dbReference type="AlphaFoldDB" id="A0A921E4N0"/>
<dbReference type="Gene3D" id="3.40.50.1820">
    <property type="entry name" value="alpha/beta hydrolase"/>
    <property type="match status" value="1"/>
</dbReference>
<dbReference type="InterPro" id="IPR029058">
    <property type="entry name" value="AB_hydrolase_fold"/>
</dbReference>
<comment type="caution">
    <text evidence="3">The sequence shown here is derived from an EMBL/GenBank/DDBJ whole genome shotgun (WGS) entry which is preliminary data.</text>
</comment>
<keyword evidence="1" id="KW-0378">Hydrolase</keyword>
<protein>
    <submittedName>
        <fullName evidence="3">S9 family peptidase</fullName>
    </submittedName>
</protein>
<gene>
    <name evidence="3" type="ORF">K8W01_16980</name>
</gene>
<dbReference type="GO" id="GO:0006508">
    <property type="term" value="P:proteolysis"/>
    <property type="evidence" value="ECO:0007669"/>
    <property type="project" value="InterPro"/>
</dbReference>
<dbReference type="SUPFAM" id="SSF53474">
    <property type="entry name" value="alpha/beta-Hydrolases"/>
    <property type="match status" value="1"/>
</dbReference>
<dbReference type="PANTHER" id="PTHR42776">
    <property type="entry name" value="SERINE PEPTIDASE S9 FAMILY MEMBER"/>
    <property type="match status" value="1"/>
</dbReference>
<evidence type="ECO:0000259" key="2">
    <source>
        <dbReference type="Pfam" id="PF00326"/>
    </source>
</evidence>
<reference evidence="3" key="2">
    <citation type="submission" date="2021-09" db="EMBL/GenBank/DDBJ databases">
        <authorList>
            <person name="Gilroy R."/>
        </authorList>
    </citation>
    <scope>NUCLEOTIDE SEQUENCE</scope>
    <source>
        <strain evidence="3">316</strain>
    </source>
</reference>